<organism evidence="1 2">
    <name type="scientific">Amycolatopsis acididurans</name>
    <dbReference type="NCBI Taxonomy" id="2724524"/>
    <lineage>
        <taxon>Bacteria</taxon>
        <taxon>Bacillati</taxon>
        <taxon>Actinomycetota</taxon>
        <taxon>Actinomycetes</taxon>
        <taxon>Pseudonocardiales</taxon>
        <taxon>Pseudonocardiaceae</taxon>
        <taxon>Amycolatopsis</taxon>
    </lineage>
</organism>
<reference evidence="1 2" key="1">
    <citation type="submission" date="2020-04" db="EMBL/GenBank/DDBJ databases">
        <title>Novel species.</title>
        <authorList>
            <person name="Teo W.F.A."/>
            <person name="Lipun K."/>
            <person name="Srisuk N."/>
            <person name="Duangmal K."/>
        </authorList>
    </citation>
    <scope>NUCLEOTIDE SEQUENCE [LARGE SCALE GENOMIC DNA]</scope>
    <source>
        <strain evidence="1 2">K13G38</strain>
    </source>
</reference>
<evidence type="ECO:0000313" key="2">
    <source>
        <dbReference type="Proteomes" id="UP000715441"/>
    </source>
</evidence>
<evidence type="ECO:0000313" key="1">
    <source>
        <dbReference type="EMBL" id="NKQ56824.1"/>
    </source>
</evidence>
<sequence length="99" mass="10881">MSTAFMDSALSWDDLLDTWRELAVPEGWRPELTVEGIHMTPPPGGPHNLIADQLHRALIAVAPDDCGIFPTQGKTIRVPFGKPIKIGSPFDVELDTSKF</sequence>
<proteinExistence type="predicted"/>
<keyword evidence="2" id="KW-1185">Reference proteome</keyword>
<dbReference type="Proteomes" id="UP000715441">
    <property type="component" value="Unassembled WGS sequence"/>
</dbReference>
<accession>A0ABX1JBF6</accession>
<gene>
    <name evidence="1" type="ORF">HFP15_28530</name>
</gene>
<dbReference type="EMBL" id="JAAXLS010000027">
    <property type="protein sequence ID" value="NKQ56824.1"/>
    <property type="molecule type" value="Genomic_DNA"/>
</dbReference>
<protein>
    <recommendedName>
        <fullName evidence="3">Restriction endonuclease domain-containing protein</fullName>
    </recommendedName>
</protein>
<comment type="caution">
    <text evidence="1">The sequence shown here is derived from an EMBL/GenBank/DDBJ whole genome shotgun (WGS) entry which is preliminary data.</text>
</comment>
<dbReference type="RefSeq" id="WP_168519849.1">
    <property type="nucleotide sequence ID" value="NZ_JAAXLS010000027.1"/>
</dbReference>
<name>A0ABX1JBF6_9PSEU</name>
<evidence type="ECO:0008006" key="3">
    <source>
        <dbReference type="Google" id="ProtNLM"/>
    </source>
</evidence>